<evidence type="ECO:0000313" key="6">
    <source>
        <dbReference type="Proteomes" id="UP001159364"/>
    </source>
</evidence>
<feature type="compositionally biased region" description="Low complexity" evidence="2">
    <location>
        <begin position="1932"/>
        <end position="1946"/>
    </location>
</feature>
<feature type="compositionally biased region" description="Low complexity" evidence="2">
    <location>
        <begin position="1447"/>
        <end position="1462"/>
    </location>
</feature>
<reference evidence="5 6" key="1">
    <citation type="submission" date="2021-09" db="EMBL/GenBank/DDBJ databases">
        <title>Genomic insights and catalytic innovation underlie evolution of tropane alkaloids biosynthesis.</title>
        <authorList>
            <person name="Wang Y.-J."/>
            <person name="Tian T."/>
            <person name="Huang J.-P."/>
            <person name="Huang S.-X."/>
        </authorList>
    </citation>
    <scope>NUCLEOTIDE SEQUENCE [LARGE SCALE GENOMIC DNA]</scope>
    <source>
        <strain evidence="5">KIB-2018</strain>
        <tissue evidence="5">Leaf</tissue>
    </source>
</reference>
<gene>
    <name evidence="5" type="ORF">K2173_026225</name>
</gene>
<feature type="compositionally biased region" description="Low complexity" evidence="2">
    <location>
        <begin position="1904"/>
        <end position="1923"/>
    </location>
</feature>
<evidence type="ECO:0000256" key="1">
    <source>
        <dbReference type="ARBA" id="ARBA00022853"/>
    </source>
</evidence>
<dbReference type="InterPro" id="IPR001005">
    <property type="entry name" value="SANT/Myb"/>
</dbReference>
<protein>
    <submittedName>
        <fullName evidence="5">Uncharacterized protein</fullName>
    </submittedName>
</protein>
<feature type="compositionally biased region" description="Polar residues" evidence="2">
    <location>
        <begin position="1424"/>
        <end position="1444"/>
    </location>
</feature>
<dbReference type="PROSITE" id="PS50090">
    <property type="entry name" value="MYB_LIKE"/>
    <property type="match status" value="1"/>
</dbReference>
<dbReference type="Pfam" id="PF07529">
    <property type="entry name" value="HSA"/>
    <property type="match status" value="1"/>
</dbReference>
<feature type="region of interest" description="Disordered" evidence="2">
    <location>
        <begin position="1424"/>
        <end position="1481"/>
    </location>
</feature>
<feature type="compositionally biased region" description="Polar residues" evidence="2">
    <location>
        <begin position="1163"/>
        <end position="1172"/>
    </location>
</feature>
<feature type="compositionally biased region" description="Polar residues" evidence="2">
    <location>
        <begin position="1733"/>
        <end position="1762"/>
    </location>
</feature>
<feature type="compositionally biased region" description="Polar residues" evidence="2">
    <location>
        <begin position="1851"/>
        <end position="1880"/>
    </location>
</feature>
<dbReference type="PANTHER" id="PTHR46774">
    <property type="entry name" value="CHROMATIN MODIFICATION-RELATED PROTEIN EAF1 A-RELATED"/>
    <property type="match status" value="1"/>
</dbReference>
<feature type="region of interest" description="Disordered" evidence="2">
    <location>
        <begin position="1153"/>
        <end position="1179"/>
    </location>
</feature>
<keyword evidence="1" id="KW-0156">Chromatin regulator</keyword>
<dbReference type="InterPro" id="IPR044798">
    <property type="entry name" value="EAF1A/B"/>
</dbReference>
<organism evidence="5 6">
    <name type="scientific">Erythroxylum novogranatense</name>
    <dbReference type="NCBI Taxonomy" id="1862640"/>
    <lineage>
        <taxon>Eukaryota</taxon>
        <taxon>Viridiplantae</taxon>
        <taxon>Streptophyta</taxon>
        <taxon>Embryophyta</taxon>
        <taxon>Tracheophyta</taxon>
        <taxon>Spermatophyta</taxon>
        <taxon>Magnoliopsida</taxon>
        <taxon>eudicotyledons</taxon>
        <taxon>Gunneridae</taxon>
        <taxon>Pentapetalae</taxon>
        <taxon>rosids</taxon>
        <taxon>fabids</taxon>
        <taxon>Malpighiales</taxon>
        <taxon>Erythroxylaceae</taxon>
        <taxon>Erythroxylum</taxon>
    </lineage>
</organism>
<feature type="compositionally biased region" description="Basic and acidic residues" evidence="2">
    <location>
        <begin position="191"/>
        <end position="200"/>
    </location>
</feature>
<dbReference type="PANTHER" id="PTHR46774:SF3">
    <property type="entry name" value="CHROMATIN MODIFICATION-RELATED PROTEIN EAF1 A-RELATED"/>
    <property type="match status" value="1"/>
</dbReference>
<feature type="region of interest" description="Disordered" evidence="2">
    <location>
        <begin position="1851"/>
        <end position="1957"/>
    </location>
</feature>
<accession>A0AAV8SBH1</accession>
<proteinExistence type="predicted"/>
<feature type="compositionally biased region" description="Polar residues" evidence="2">
    <location>
        <begin position="129"/>
        <end position="138"/>
    </location>
</feature>
<feature type="compositionally biased region" description="Polar residues" evidence="2">
    <location>
        <begin position="1519"/>
        <end position="1529"/>
    </location>
</feature>
<dbReference type="Pfam" id="PF13921">
    <property type="entry name" value="Myb_DNA-bind_6"/>
    <property type="match status" value="1"/>
</dbReference>
<evidence type="ECO:0000259" key="3">
    <source>
        <dbReference type="PROSITE" id="PS50090"/>
    </source>
</evidence>
<dbReference type="GO" id="GO:0035267">
    <property type="term" value="C:NuA4 histone acetyltransferase complex"/>
    <property type="evidence" value="ECO:0007669"/>
    <property type="project" value="InterPro"/>
</dbReference>
<keyword evidence="6" id="KW-1185">Reference proteome</keyword>
<dbReference type="SMART" id="SM00717">
    <property type="entry name" value="SANT"/>
    <property type="match status" value="1"/>
</dbReference>
<dbReference type="InterPro" id="IPR014012">
    <property type="entry name" value="HSA_dom"/>
</dbReference>
<dbReference type="Gene3D" id="1.10.10.60">
    <property type="entry name" value="Homeodomain-like"/>
    <property type="match status" value="1"/>
</dbReference>
<feature type="compositionally biased region" description="Low complexity" evidence="2">
    <location>
        <begin position="1530"/>
        <end position="1544"/>
    </location>
</feature>
<dbReference type="SMART" id="SM00573">
    <property type="entry name" value="HSA"/>
    <property type="match status" value="1"/>
</dbReference>
<feature type="compositionally biased region" description="Basic and acidic residues" evidence="2">
    <location>
        <begin position="218"/>
        <end position="232"/>
    </location>
</feature>
<feature type="compositionally biased region" description="Polar residues" evidence="2">
    <location>
        <begin position="1947"/>
        <end position="1957"/>
    </location>
</feature>
<feature type="compositionally biased region" description="Polar residues" evidence="2">
    <location>
        <begin position="924"/>
        <end position="940"/>
    </location>
</feature>
<evidence type="ECO:0000259" key="4">
    <source>
        <dbReference type="PROSITE" id="PS51204"/>
    </source>
</evidence>
<feature type="region of interest" description="Disordered" evidence="2">
    <location>
        <begin position="921"/>
        <end position="940"/>
    </location>
</feature>
<feature type="region of interest" description="Disordered" evidence="2">
    <location>
        <begin position="109"/>
        <end position="248"/>
    </location>
</feature>
<evidence type="ECO:0000256" key="2">
    <source>
        <dbReference type="SAM" id="MobiDB-lite"/>
    </source>
</evidence>
<feature type="region of interest" description="Disordered" evidence="2">
    <location>
        <begin position="1519"/>
        <end position="1762"/>
    </location>
</feature>
<dbReference type="PROSITE" id="PS51204">
    <property type="entry name" value="HSA"/>
    <property type="match status" value="1"/>
</dbReference>
<dbReference type="EMBL" id="JAIWQS010000012">
    <property type="protein sequence ID" value="KAJ8749576.1"/>
    <property type="molecule type" value="Genomic_DNA"/>
</dbReference>
<feature type="domain" description="Myb-like" evidence="3">
    <location>
        <begin position="1098"/>
        <end position="1150"/>
    </location>
</feature>
<dbReference type="Proteomes" id="UP001159364">
    <property type="component" value="Linkage Group LG12"/>
</dbReference>
<name>A0AAV8SBH1_9ROSI</name>
<feature type="compositionally biased region" description="Polar residues" evidence="2">
    <location>
        <begin position="233"/>
        <end position="248"/>
    </location>
</feature>
<feature type="compositionally biased region" description="Low complexity" evidence="2">
    <location>
        <begin position="1882"/>
        <end position="1896"/>
    </location>
</feature>
<feature type="domain" description="HSA" evidence="4">
    <location>
        <begin position="586"/>
        <end position="659"/>
    </location>
</feature>
<feature type="compositionally biased region" description="Polar residues" evidence="2">
    <location>
        <begin position="153"/>
        <end position="165"/>
    </location>
</feature>
<feature type="compositionally biased region" description="Polar residues" evidence="2">
    <location>
        <begin position="1686"/>
        <end position="1725"/>
    </location>
</feature>
<feature type="compositionally biased region" description="Polar residues" evidence="2">
    <location>
        <begin position="1668"/>
        <end position="1678"/>
    </location>
</feature>
<dbReference type="CDD" id="cd00167">
    <property type="entry name" value="SANT"/>
    <property type="match status" value="1"/>
</dbReference>
<dbReference type="GO" id="GO:0006325">
    <property type="term" value="P:chromatin organization"/>
    <property type="evidence" value="ECO:0007669"/>
    <property type="project" value="UniProtKB-KW"/>
</dbReference>
<comment type="caution">
    <text evidence="5">The sequence shown here is derived from an EMBL/GenBank/DDBJ whole genome shotgun (WGS) entry which is preliminary data.</text>
</comment>
<feature type="compositionally biased region" description="Low complexity" evidence="2">
    <location>
        <begin position="1591"/>
        <end position="1617"/>
    </location>
</feature>
<evidence type="ECO:0000313" key="5">
    <source>
        <dbReference type="EMBL" id="KAJ8749576.1"/>
    </source>
</evidence>
<sequence length="1957" mass="214212">MHGCGSGSPFLVNAEVDSMGGVVDGGIGIGIKTSPRRAAIENAQAELRQEYDVREERRRELEFLEKGGNPLDFKFGNASSVSVQSTSVTDHHAEQFVTSEAKGSFVLTASPHGDSVESSGRPLVPASCEPNSADNFNGDNELLERDRKHFSRRNNVSLSEQSSPMDGTPNIKESEDSAIVHSYARRNRSRTNRDGTRLSSRDVFQSTGGHGLSLQVRADLRESKGLKSEINNRMDQNVPSSSDPKVATSNGDIVPQMENFKKQSKELDGVQALETKVDLPKSKLLDDRLDALESNNSMNKQNHEDSKIDAHKTPVVMIPGESFFVEGKGQVIAGVAGFLPSEGTGKTENETSSAHLNGFSDSKRNGNVDQNGTAAIGVKGLHSESSCTQNSIGLDVNCDSVSCITRKFCDTNGVTQQMSELDRTQNIDIDKLKNEQNEAKAVETDNTVSDKNVSVHQNNSNRGSLSKIEEEVQGTSDLRNEVKCPNIDEVEQKIHTISAADKEVDNELGDDSDPSRDCPGGVQITVDCSEHEITESKQSEKACPAPDPLSCSVSKLKSVNGAHEDFILEEARIIEAKHKRIAELSICTTLTEGRKRCHWDFVLEEMTWLANDFTQERLWKMTSAAQICRRIALTSRLRAQNQQSKLKEIAYILAKAVMEFWQSAELLLDNDDQGVDCKNCKHDSGRFDGMEFSRDKMGETPQEKCKHLATQNLSRNSAVAIQKYAVRFLRCNGSPVPPLQAEVPTTPDRVFDLGIMEVSWDDQLTEESLFYVVPSGAMETYRNSIESHFAQRQKIVNGIQEEIDTSIYDGAADFEYHENTYDEEEGETSAYYLHGGFEGSKSTKHDQKKRKRFMKSYTARSVDVGAELPYGDTSVSCQQSILMSKRPGNNMPVGPVLPKRMRTASRQRFISPFSVGTPVVGQTPAKTDVSSGDTSSFQDDQTTLHGGLQIQKSMEAESVGEFEKQVLYDCAETSMKLKKKKKAKNLGSTYEQGWQLESAVHNEQRDNLKKRLDGYQFESNGISGLHGQHPAKKTKIMKHSLENTFDNMTPLTGSIPSPATSQMSNMSNSKFMKIIGRDRGNKKTKSLKISAGQLGPGSPWSLFEDQALVVLVHDMGPNWELVSDAINSTLQFKCIFRKPKECKERHKILMDKGAGDGADSAEDSGSTQSYPSTLPGIPKGSARQLFQRLQGPMEEDMLKSHFEKIIMIGKREHYRSQNDNQDPKQLAVVHNSHALALSQAYPNYLSGVVLTPLDLCDANTSNPDVLSLGYQASQASGLAMPQGAVSSMLPTSGVNSPMQGSSGMILGNSSPMQSGVVNTLGRDGRYNVARSSLPVDEQQRLQHYNQMLASRNLQQSNLPVSGTMSGTDRGVRVLPGGTGMGIVPGMNRSMPMSRPGFQGMHSSPMLNSGSVLSSGIVGMSSAVNVHPSGQGNSIRPRETFNTMRTYPGHPQQQHQGSPQPSHIPGTHHPHLQGPNHGTGSGQQVYAVRLAKERQMQQRLLQQQQQQQQQQFANSSALMPNTQLPRSSCMQNNSQIQPPISQQPVSLPPLTPSSPMTQISVHQQKTPHHGLSKNPQTGVGGLTNPIAKQRQRQSQQQQFQQPGRQHPQQRQHSQSPQHTNIGKGMGRGNVMANQNVSIDHPHPNGLSLPAGNQGSEKGEEMRHLMQGQGLYSANLNPVQPSKPLIPPQTSNNSQPQSKVFSGLTPPQSSKQLHQMSSPSDSTQSQVPAIGSGQAVPTQMMASNHQHLQQSPTMLHQKQSSQAQSNFQGMLQRNHQANSDLPIKPQTDKVCMDHEPLHSISQMASSTALPMPQSCNDSASSAQVSIAIPQWNASEPLYDSCLPNLASQVGSVGSPPLTNSSGIETVPSVSQGLGQRHSSGSFGQHGQNAAAQWQQQQQPSNHSTTLPQPSQQVFQLQEQQLPQEQKCSPMPLPQHQQSQQTSHSQSAQGNNMYMRSSNS</sequence>